<accession>T1AL94</accession>
<evidence type="ECO:0000313" key="2">
    <source>
        <dbReference type="EMBL" id="EQD58112.1"/>
    </source>
</evidence>
<organism evidence="2">
    <name type="scientific">mine drainage metagenome</name>
    <dbReference type="NCBI Taxonomy" id="410659"/>
    <lineage>
        <taxon>unclassified sequences</taxon>
        <taxon>metagenomes</taxon>
        <taxon>ecological metagenomes</taxon>
    </lineage>
</organism>
<evidence type="ECO:0000259" key="1">
    <source>
        <dbReference type="Pfam" id="PF22548"/>
    </source>
</evidence>
<reference evidence="2" key="1">
    <citation type="submission" date="2013-08" db="EMBL/GenBank/DDBJ databases">
        <authorList>
            <person name="Mendez C."/>
            <person name="Richter M."/>
            <person name="Ferrer M."/>
            <person name="Sanchez J."/>
        </authorList>
    </citation>
    <scope>NUCLEOTIDE SEQUENCE</scope>
</reference>
<proteinExistence type="predicted"/>
<dbReference type="EMBL" id="AUZZ01003040">
    <property type="protein sequence ID" value="EQD58112.1"/>
    <property type="molecule type" value="Genomic_DNA"/>
</dbReference>
<comment type="caution">
    <text evidence="2">The sequence shown here is derived from an EMBL/GenBank/DDBJ whole genome shotgun (WGS) entry which is preliminary data.</text>
</comment>
<sequence>MSDSKEPASRVDRQAPVEEKIRLFRSLFRGREDVYARRFESR</sequence>
<dbReference type="AlphaFoldDB" id="T1AL94"/>
<reference evidence="2" key="2">
    <citation type="journal article" date="2014" name="ISME J.">
        <title>Microbial stratification in low pH oxic and suboxic macroscopic growths along an acid mine drainage.</title>
        <authorList>
            <person name="Mendez-Garcia C."/>
            <person name="Mesa V."/>
            <person name="Sprenger R.R."/>
            <person name="Richter M."/>
            <person name="Diez M.S."/>
            <person name="Solano J."/>
            <person name="Bargiela R."/>
            <person name="Golyshina O.V."/>
            <person name="Manteca A."/>
            <person name="Ramos J.L."/>
            <person name="Gallego J.R."/>
            <person name="Llorente I."/>
            <person name="Martins Dos Santos V.A."/>
            <person name="Jensen O.N."/>
            <person name="Pelaez A.I."/>
            <person name="Sanchez J."/>
            <person name="Ferrer M."/>
        </authorList>
    </citation>
    <scope>NUCLEOTIDE SEQUENCE</scope>
</reference>
<name>T1AL94_9ZZZZ</name>
<dbReference type="InterPro" id="IPR054347">
    <property type="entry name" value="TOTE_primase"/>
</dbReference>
<gene>
    <name evidence="2" type="ORF">B2A_04512</name>
</gene>
<dbReference type="Pfam" id="PF22548">
    <property type="entry name" value="AEP-TOTE"/>
    <property type="match status" value="1"/>
</dbReference>
<feature type="domain" description="TOTE conflict system primase" evidence="1">
    <location>
        <begin position="19"/>
        <end position="41"/>
    </location>
</feature>
<protein>
    <recommendedName>
        <fullName evidence="1">TOTE conflict system primase domain-containing protein</fullName>
    </recommendedName>
</protein>
<feature type="non-terminal residue" evidence="2">
    <location>
        <position position="42"/>
    </location>
</feature>